<dbReference type="OrthoDB" id="2717295at2759"/>
<dbReference type="Proteomes" id="UP000886653">
    <property type="component" value="Unassembled WGS sequence"/>
</dbReference>
<accession>A0A9P6N886</accession>
<protein>
    <submittedName>
        <fullName evidence="1">Uncharacterized protein</fullName>
    </submittedName>
</protein>
<evidence type="ECO:0000313" key="1">
    <source>
        <dbReference type="EMBL" id="KAG0139066.1"/>
    </source>
</evidence>
<dbReference type="EMBL" id="MU167858">
    <property type="protein sequence ID" value="KAG0139066.1"/>
    <property type="molecule type" value="Genomic_DNA"/>
</dbReference>
<feature type="non-terminal residue" evidence="1">
    <location>
        <position position="1"/>
    </location>
</feature>
<proteinExistence type="predicted"/>
<gene>
    <name evidence="1" type="ORF">CROQUDRAFT_55298</name>
</gene>
<comment type="caution">
    <text evidence="1">The sequence shown here is derived from an EMBL/GenBank/DDBJ whole genome shotgun (WGS) entry which is preliminary data.</text>
</comment>
<organism evidence="1 2">
    <name type="scientific">Cronartium quercuum f. sp. fusiforme G11</name>
    <dbReference type="NCBI Taxonomy" id="708437"/>
    <lineage>
        <taxon>Eukaryota</taxon>
        <taxon>Fungi</taxon>
        <taxon>Dikarya</taxon>
        <taxon>Basidiomycota</taxon>
        <taxon>Pucciniomycotina</taxon>
        <taxon>Pucciniomycetes</taxon>
        <taxon>Pucciniales</taxon>
        <taxon>Coleosporiaceae</taxon>
        <taxon>Cronartium</taxon>
    </lineage>
</organism>
<evidence type="ECO:0000313" key="2">
    <source>
        <dbReference type="Proteomes" id="UP000886653"/>
    </source>
</evidence>
<name>A0A9P6N886_9BASI</name>
<reference evidence="1" key="1">
    <citation type="submission" date="2013-11" db="EMBL/GenBank/DDBJ databases">
        <title>Genome sequence of the fusiform rust pathogen reveals effectors for host alternation and coevolution with pine.</title>
        <authorList>
            <consortium name="DOE Joint Genome Institute"/>
            <person name="Smith K."/>
            <person name="Pendleton A."/>
            <person name="Kubisiak T."/>
            <person name="Anderson C."/>
            <person name="Salamov A."/>
            <person name="Aerts A."/>
            <person name="Riley R."/>
            <person name="Clum A."/>
            <person name="Lindquist E."/>
            <person name="Ence D."/>
            <person name="Campbell M."/>
            <person name="Kronenberg Z."/>
            <person name="Feau N."/>
            <person name="Dhillon B."/>
            <person name="Hamelin R."/>
            <person name="Burleigh J."/>
            <person name="Smith J."/>
            <person name="Yandell M."/>
            <person name="Nelson C."/>
            <person name="Grigoriev I."/>
            <person name="Davis J."/>
        </authorList>
    </citation>
    <scope>NUCLEOTIDE SEQUENCE</scope>
    <source>
        <strain evidence="1">G11</strain>
    </source>
</reference>
<keyword evidence="2" id="KW-1185">Reference proteome</keyword>
<sequence length="106" mass="12558">RQWMIHRNSEEVHKCYYKWQKLFRQEALQAKNQHWKEFLTHCSGNNIFKAAKYIKPNQTGDIAPLYHLYRTLASNKEEQASLLFHGNSVAHIEANLSDIPVPQPRR</sequence>
<dbReference type="AlphaFoldDB" id="A0A9P6N886"/>